<dbReference type="Proteomes" id="UP000760494">
    <property type="component" value="Unassembled WGS sequence"/>
</dbReference>
<dbReference type="GO" id="GO:0016846">
    <property type="term" value="F:carbon-sulfur lyase activity"/>
    <property type="evidence" value="ECO:0007669"/>
    <property type="project" value="InterPro"/>
</dbReference>
<sequence length="476" mass="54026">MAIRFTDGLLQNQSPFFANVPPEIHDMILINLFGKRRLRIEWAPQPNGNDREHKARNRPNVLQWTHFLCFKGSSQHFHDDEDDQHWRYYLSSGFILTCKRAFEQGVKILYQTNTFEFESMNEFMEFQRYQIAPDLNHLLTHIDTPVSIEFSDLVCYGSELEKTRRPQPIGFTMLCHTLSKMKQDLNLCFHVHMSNGEPWPRHTAESKRLAGQAVKVGLETLLSNGRVTCVIDGCGMDGFSEIVKEIWSKKLEGGLKLYMCPHKPSNRYDSSSEGEQDDDSSTDSGCLCGAIRYTVNFNQEHPWPPIPSACQCTMCRKWTSSLIAQFLVISPKQINPALNTFLSFKEYMSSPGRFRGFCGDCGTSIAWRSVDYTPIFDLYLGTLDENYLIGNGVVAKTLATPNGTQYWLQNAVHGVTDVLEGGKKYSEEGPDGIREAEDSVTREDYGNIEVFCSTQTRCEDLKSPPSSAPLPQSREA</sequence>
<dbReference type="SUPFAM" id="SSF51316">
    <property type="entry name" value="Mss4-like"/>
    <property type="match status" value="1"/>
</dbReference>
<dbReference type="PANTHER" id="PTHR33337:SF40">
    <property type="entry name" value="CENP-V_GFA DOMAIN-CONTAINING PROTEIN-RELATED"/>
    <property type="match status" value="1"/>
</dbReference>
<evidence type="ECO:0000256" key="1">
    <source>
        <dbReference type="ARBA" id="ARBA00005495"/>
    </source>
</evidence>
<comment type="similarity">
    <text evidence="1">Belongs to the Gfa family.</text>
</comment>
<dbReference type="InterPro" id="IPR006913">
    <property type="entry name" value="CENP-V/GFA"/>
</dbReference>
<organism evidence="5 6">
    <name type="scientific">Fusarium fujikuroi</name>
    <name type="common">Bakanae and foot rot disease fungus</name>
    <name type="synonym">Gibberella fujikuroi</name>
    <dbReference type="NCBI Taxonomy" id="5127"/>
    <lineage>
        <taxon>Eukaryota</taxon>
        <taxon>Fungi</taxon>
        <taxon>Dikarya</taxon>
        <taxon>Ascomycota</taxon>
        <taxon>Pezizomycotina</taxon>
        <taxon>Sordariomycetes</taxon>
        <taxon>Hypocreomycetidae</taxon>
        <taxon>Hypocreales</taxon>
        <taxon>Nectriaceae</taxon>
        <taxon>Fusarium</taxon>
        <taxon>Fusarium fujikuroi species complex</taxon>
    </lineage>
</organism>
<evidence type="ECO:0000256" key="2">
    <source>
        <dbReference type="ARBA" id="ARBA00022723"/>
    </source>
</evidence>
<evidence type="ECO:0000256" key="3">
    <source>
        <dbReference type="ARBA" id="ARBA00022833"/>
    </source>
</evidence>
<dbReference type="Pfam" id="PF04828">
    <property type="entry name" value="GFA"/>
    <property type="match status" value="1"/>
</dbReference>
<accession>A0A0I9XGA1</accession>
<dbReference type="PROSITE" id="PS51891">
    <property type="entry name" value="CENP_V_GFA"/>
    <property type="match status" value="1"/>
</dbReference>
<dbReference type="EMBL" id="CABFJX010000405">
    <property type="protein sequence ID" value="VTT80779.1"/>
    <property type="molecule type" value="Genomic_DNA"/>
</dbReference>
<dbReference type="Pfam" id="PF24864">
    <property type="entry name" value="DUF7730"/>
    <property type="match status" value="1"/>
</dbReference>
<keyword evidence="2" id="KW-0479">Metal-binding</keyword>
<dbReference type="InterPro" id="IPR056632">
    <property type="entry name" value="DUF7730"/>
</dbReference>
<proteinExistence type="inferred from homology"/>
<name>A0A0I9XGA1_FUSFU</name>
<keyword evidence="4" id="KW-0456">Lyase</keyword>
<dbReference type="AlphaFoldDB" id="A0A0I9XGA1"/>
<protein>
    <submittedName>
        <fullName evidence="5">Uncharacterized protein</fullName>
    </submittedName>
</protein>
<evidence type="ECO:0000256" key="4">
    <source>
        <dbReference type="ARBA" id="ARBA00023239"/>
    </source>
</evidence>
<reference evidence="5" key="1">
    <citation type="submission" date="2019-05" db="EMBL/GenBank/DDBJ databases">
        <authorList>
            <person name="Piombo E."/>
        </authorList>
    </citation>
    <scope>NUCLEOTIDE SEQUENCE</scope>
    <source>
        <strain evidence="5">C2S</strain>
    </source>
</reference>
<evidence type="ECO:0000313" key="6">
    <source>
        <dbReference type="Proteomes" id="UP000760494"/>
    </source>
</evidence>
<dbReference type="GO" id="GO:0046872">
    <property type="term" value="F:metal ion binding"/>
    <property type="evidence" value="ECO:0007669"/>
    <property type="project" value="UniProtKB-KW"/>
</dbReference>
<dbReference type="PANTHER" id="PTHR33337">
    <property type="entry name" value="GFA DOMAIN-CONTAINING PROTEIN"/>
    <property type="match status" value="1"/>
</dbReference>
<comment type="caution">
    <text evidence="5">The sequence shown here is derived from an EMBL/GenBank/DDBJ whole genome shotgun (WGS) entry which is preliminary data.</text>
</comment>
<dbReference type="InterPro" id="IPR011057">
    <property type="entry name" value="Mss4-like_sf"/>
</dbReference>
<gene>
    <name evidence="5" type="ORF">C2S_11944</name>
</gene>
<keyword evidence="3" id="KW-0862">Zinc</keyword>
<evidence type="ECO:0000313" key="5">
    <source>
        <dbReference type="EMBL" id="VTT80779.1"/>
    </source>
</evidence>
<dbReference type="eggNOG" id="ENOG502T3HP">
    <property type="taxonomic scope" value="Eukaryota"/>
</dbReference>
<dbReference type="Gene3D" id="3.90.1590.10">
    <property type="entry name" value="glutathione-dependent formaldehyde- activating enzyme (gfa)"/>
    <property type="match status" value="1"/>
</dbReference>